<reference evidence="1" key="1">
    <citation type="submission" date="2014-11" db="EMBL/GenBank/DDBJ databases">
        <authorList>
            <person name="Amaro Gonzalez C."/>
        </authorList>
    </citation>
    <scope>NUCLEOTIDE SEQUENCE</scope>
</reference>
<dbReference type="AlphaFoldDB" id="A0A0E9THJ0"/>
<protein>
    <submittedName>
        <fullName evidence="1">Uncharacterized protein</fullName>
    </submittedName>
</protein>
<name>A0A0E9THJ0_ANGAN</name>
<dbReference type="EMBL" id="GBXM01055516">
    <property type="protein sequence ID" value="JAH53061.1"/>
    <property type="molecule type" value="Transcribed_RNA"/>
</dbReference>
<sequence>MSLSVAEPTNHRSPKK</sequence>
<accession>A0A0E9THJ0</accession>
<reference evidence="1" key="2">
    <citation type="journal article" date="2015" name="Fish Shellfish Immunol.">
        <title>Early steps in the European eel (Anguilla anguilla)-Vibrio vulnificus interaction in the gills: Role of the RtxA13 toxin.</title>
        <authorList>
            <person name="Callol A."/>
            <person name="Pajuelo D."/>
            <person name="Ebbesson L."/>
            <person name="Teles M."/>
            <person name="MacKenzie S."/>
            <person name="Amaro C."/>
        </authorList>
    </citation>
    <scope>NUCLEOTIDE SEQUENCE</scope>
</reference>
<evidence type="ECO:0000313" key="1">
    <source>
        <dbReference type="EMBL" id="JAH53061.1"/>
    </source>
</evidence>
<organism evidence="1">
    <name type="scientific">Anguilla anguilla</name>
    <name type="common">European freshwater eel</name>
    <name type="synonym">Muraena anguilla</name>
    <dbReference type="NCBI Taxonomy" id="7936"/>
    <lineage>
        <taxon>Eukaryota</taxon>
        <taxon>Metazoa</taxon>
        <taxon>Chordata</taxon>
        <taxon>Craniata</taxon>
        <taxon>Vertebrata</taxon>
        <taxon>Euteleostomi</taxon>
        <taxon>Actinopterygii</taxon>
        <taxon>Neopterygii</taxon>
        <taxon>Teleostei</taxon>
        <taxon>Anguilliformes</taxon>
        <taxon>Anguillidae</taxon>
        <taxon>Anguilla</taxon>
    </lineage>
</organism>
<proteinExistence type="predicted"/>